<protein>
    <submittedName>
        <fullName evidence="10">Multidrug resistance transporter, Bcr/CflA family</fullName>
    </submittedName>
</protein>
<comment type="subcellular location">
    <subcellularLocation>
        <location evidence="1">Cell membrane</location>
        <topology evidence="1">Multi-pass membrane protein</topology>
    </subcellularLocation>
</comment>
<evidence type="ECO:0000256" key="8">
    <source>
        <dbReference type="SAM" id="Phobius"/>
    </source>
</evidence>
<dbReference type="RefSeq" id="WP_002640363.1">
    <property type="nucleotide sequence ID" value="NZ_CP012109.1"/>
</dbReference>
<dbReference type="SUPFAM" id="SSF103473">
    <property type="entry name" value="MFS general substrate transporter"/>
    <property type="match status" value="1"/>
</dbReference>
<keyword evidence="3" id="KW-0813">Transport</keyword>
<keyword evidence="5 8" id="KW-0812">Transmembrane</keyword>
<evidence type="ECO:0000313" key="10">
    <source>
        <dbReference type="EMBL" id="AKQ70127.1"/>
    </source>
</evidence>
<dbReference type="InterPro" id="IPR020846">
    <property type="entry name" value="MFS_dom"/>
</dbReference>
<feature type="transmembrane region" description="Helical" evidence="8">
    <location>
        <begin position="341"/>
        <end position="362"/>
    </location>
</feature>
<feature type="transmembrane region" description="Helical" evidence="8">
    <location>
        <begin position="82"/>
        <end position="101"/>
    </location>
</feature>
<proteinExistence type="inferred from homology"/>
<evidence type="ECO:0000256" key="2">
    <source>
        <dbReference type="ARBA" id="ARBA00006236"/>
    </source>
</evidence>
<dbReference type="eggNOG" id="COG2814">
    <property type="taxonomic scope" value="Bacteria"/>
</dbReference>
<evidence type="ECO:0000256" key="3">
    <source>
        <dbReference type="ARBA" id="ARBA00022448"/>
    </source>
</evidence>
<dbReference type="GO" id="GO:1990961">
    <property type="term" value="P:xenobiotic detoxification by transmembrane export across the plasma membrane"/>
    <property type="evidence" value="ECO:0007669"/>
    <property type="project" value="InterPro"/>
</dbReference>
<dbReference type="InterPro" id="IPR004812">
    <property type="entry name" value="Efflux_drug-R_Bcr/CmlA"/>
</dbReference>
<comment type="similarity">
    <text evidence="2">Belongs to the major facilitator superfamily. Bcr/CmlA family.</text>
</comment>
<feature type="transmembrane region" description="Helical" evidence="8">
    <location>
        <begin position="12"/>
        <end position="31"/>
    </location>
</feature>
<dbReference type="PATRIC" id="fig|1297742.4.peg.7139"/>
<feature type="transmembrane region" description="Helical" evidence="8">
    <location>
        <begin position="308"/>
        <end position="334"/>
    </location>
</feature>
<accession>A0A0H4XP33</accession>
<dbReference type="STRING" id="1297742.A176_007039"/>
<dbReference type="PROSITE" id="PS50850">
    <property type="entry name" value="MFS"/>
    <property type="match status" value="1"/>
</dbReference>
<evidence type="ECO:0000313" key="11">
    <source>
        <dbReference type="Proteomes" id="UP000009026"/>
    </source>
</evidence>
<feature type="transmembrane region" description="Helical" evidence="8">
    <location>
        <begin position="216"/>
        <end position="245"/>
    </location>
</feature>
<keyword evidence="11" id="KW-1185">Reference proteome</keyword>
<gene>
    <name evidence="10" type="ORF">A176_007039</name>
</gene>
<dbReference type="NCBIfam" id="TIGR00710">
    <property type="entry name" value="efflux_Bcr_CflA"/>
    <property type="match status" value="1"/>
</dbReference>
<dbReference type="FunFam" id="1.20.1720.10:FF:000005">
    <property type="entry name" value="Bcr/CflA family efflux transporter"/>
    <property type="match status" value="1"/>
</dbReference>
<dbReference type="GO" id="GO:0015385">
    <property type="term" value="F:sodium:proton antiporter activity"/>
    <property type="evidence" value="ECO:0007669"/>
    <property type="project" value="TreeGrafter"/>
</dbReference>
<dbReference type="AlphaFoldDB" id="A0A0H4XP33"/>
<dbReference type="InterPro" id="IPR036259">
    <property type="entry name" value="MFS_trans_sf"/>
</dbReference>
<dbReference type="Gene3D" id="1.20.1720.10">
    <property type="entry name" value="Multidrug resistance protein D"/>
    <property type="match status" value="1"/>
</dbReference>
<dbReference type="EMBL" id="CP012109">
    <property type="protein sequence ID" value="AKQ70127.1"/>
    <property type="molecule type" value="Genomic_DNA"/>
</dbReference>
<evidence type="ECO:0000256" key="1">
    <source>
        <dbReference type="ARBA" id="ARBA00004651"/>
    </source>
</evidence>
<name>A0A0H4XP33_9BACT</name>
<dbReference type="KEGG" id="mym:A176_007039"/>
<dbReference type="CDD" id="cd17320">
    <property type="entry name" value="MFS_MdfA_MDR_like"/>
    <property type="match status" value="1"/>
</dbReference>
<feature type="transmembrane region" description="Helical" evidence="8">
    <location>
        <begin position="168"/>
        <end position="187"/>
    </location>
</feature>
<dbReference type="Proteomes" id="UP000009026">
    <property type="component" value="Chromosome"/>
</dbReference>
<keyword evidence="7 8" id="KW-0472">Membrane</keyword>
<feature type="transmembrane region" description="Helical" evidence="8">
    <location>
        <begin position="282"/>
        <end position="302"/>
    </location>
</feature>
<dbReference type="PANTHER" id="PTHR23502:SF132">
    <property type="entry name" value="POLYAMINE TRANSPORTER 2-RELATED"/>
    <property type="match status" value="1"/>
</dbReference>
<dbReference type="PANTHER" id="PTHR23502">
    <property type="entry name" value="MAJOR FACILITATOR SUPERFAMILY"/>
    <property type="match status" value="1"/>
</dbReference>
<dbReference type="GO" id="GO:0042910">
    <property type="term" value="F:xenobiotic transmembrane transporter activity"/>
    <property type="evidence" value="ECO:0007669"/>
    <property type="project" value="InterPro"/>
</dbReference>
<evidence type="ECO:0000256" key="6">
    <source>
        <dbReference type="ARBA" id="ARBA00022989"/>
    </source>
</evidence>
<feature type="transmembrane region" description="Helical" evidence="8">
    <location>
        <begin position="107"/>
        <end position="128"/>
    </location>
</feature>
<keyword evidence="6 8" id="KW-1133">Transmembrane helix</keyword>
<dbReference type="OrthoDB" id="9814303at2"/>
<evidence type="ECO:0000256" key="4">
    <source>
        <dbReference type="ARBA" id="ARBA00022475"/>
    </source>
</evidence>
<dbReference type="Pfam" id="PF07690">
    <property type="entry name" value="MFS_1"/>
    <property type="match status" value="1"/>
</dbReference>
<evidence type="ECO:0000256" key="5">
    <source>
        <dbReference type="ARBA" id="ARBA00022692"/>
    </source>
</evidence>
<dbReference type="InterPro" id="IPR011701">
    <property type="entry name" value="MFS"/>
</dbReference>
<feature type="transmembrane region" description="Helical" evidence="8">
    <location>
        <begin position="251"/>
        <end position="270"/>
    </location>
</feature>
<dbReference type="GO" id="GO:0005886">
    <property type="term" value="C:plasma membrane"/>
    <property type="evidence" value="ECO:0007669"/>
    <property type="project" value="UniProtKB-SubCell"/>
</dbReference>
<reference evidence="10 11" key="1">
    <citation type="journal article" date="2016" name="PLoS ONE">
        <title>Complete Genome Sequence and Comparative Genomics of a Novel Myxobacterium Myxococcus hansupus.</title>
        <authorList>
            <person name="Sharma G."/>
            <person name="Narwani T."/>
            <person name="Subramanian S."/>
        </authorList>
    </citation>
    <scope>NUCLEOTIDE SEQUENCE [LARGE SCALE GENOMIC DNA]</scope>
    <source>
        <strain evidence="11">mixupus</strain>
    </source>
</reference>
<feature type="transmembrane region" description="Helical" evidence="8">
    <location>
        <begin position="140"/>
        <end position="162"/>
    </location>
</feature>
<evidence type="ECO:0000256" key="7">
    <source>
        <dbReference type="ARBA" id="ARBA00023136"/>
    </source>
</evidence>
<organism evidence="10 11">
    <name type="scientific">Pseudomyxococcus hansupus</name>
    <dbReference type="NCBI Taxonomy" id="1297742"/>
    <lineage>
        <taxon>Bacteria</taxon>
        <taxon>Pseudomonadati</taxon>
        <taxon>Myxococcota</taxon>
        <taxon>Myxococcia</taxon>
        <taxon>Myxococcales</taxon>
        <taxon>Cystobacterineae</taxon>
        <taxon>Myxococcaceae</taxon>
        <taxon>Pseudomyxococcus</taxon>
    </lineage>
</organism>
<feature type="transmembrane region" description="Helical" evidence="8">
    <location>
        <begin position="51"/>
        <end position="70"/>
    </location>
</feature>
<keyword evidence="4" id="KW-1003">Cell membrane</keyword>
<feature type="domain" description="Major facilitator superfamily (MFS) profile" evidence="9">
    <location>
        <begin position="13"/>
        <end position="397"/>
    </location>
</feature>
<feature type="transmembrane region" description="Helical" evidence="8">
    <location>
        <begin position="374"/>
        <end position="393"/>
    </location>
</feature>
<evidence type="ECO:0000259" key="9">
    <source>
        <dbReference type="PROSITE" id="PS50850"/>
    </source>
</evidence>
<sequence length="418" mass="42873">MTTSSNTPSARGTLGLELLLGTLTAFAPLSIDMYLPALPRIAEDLGSSAPVVQLTLASCFAGLALGQLFTGPLIDRFGRTRPLYAGLALYVLGSLGCALVPTAEALVAMRFVQALGGSVALVVPRAVVRDLWSGADAARTMSRLMLVMGVAPILAPLLGGFVLQYSGWRAIFLVLAAVGAVALAFVLKTLPETAPPHSGSQTVLSRLGAIVKDPDFVGPALAGGFAQAGMFAYIAGSPFVFISLYGVPEAHFGWFFGANAMGLIAVAQLNRKLVTHLPLHRVLRLALSLCVITAVGVVAVAWTGFMGLWGIAVTLFLFVSAMGLVGPNAAAIALERHATRAGIASAALGALQFTAAAGASWAVSTFNNGTAMPMAGVMAAMAMLAWLAAFFGLRLRTRQQGAGEASGMASGQGSARAG</sequence>